<dbReference type="PANTHER" id="PTHR48448:SF1">
    <property type="entry name" value="MUTL PROTEIN ISOFORM 1"/>
    <property type="match status" value="1"/>
</dbReference>
<dbReference type="InterPro" id="IPR053276">
    <property type="entry name" value="MtDNA_mismatch_repair_MutS"/>
</dbReference>
<sequence>MHRLLASSVVAAAPRWLPVAHSILRRRRSCRSPLPILLFNRSWSKPRKVSRSISMVSSKVNKQGNLCNEGMLSHIMWWKERMESCRKPSSVQLTQRLVYSNILGLDPTLRNGSLKDGTLNMEMLQFKSKFPREVLLCRVCYYSILINPYARSSNGRNMELCWATFPHRLLFG</sequence>
<dbReference type="EMBL" id="LT934114">
    <property type="protein sequence ID" value="VAH49421.1"/>
    <property type="molecule type" value="Genomic_DNA"/>
</dbReference>
<organism evidence="1 2">
    <name type="scientific">Triticum turgidum subsp. durum</name>
    <name type="common">Durum wheat</name>
    <name type="synonym">Triticum durum</name>
    <dbReference type="NCBI Taxonomy" id="4567"/>
    <lineage>
        <taxon>Eukaryota</taxon>
        <taxon>Viridiplantae</taxon>
        <taxon>Streptophyta</taxon>
        <taxon>Embryophyta</taxon>
        <taxon>Tracheophyta</taxon>
        <taxon>Spermatophyta</taxon>
        <taxon>Magnoliopsida</taxon>
        <taxon>Liliopsida</taxon>
        <taxon>Poales</taxon>
        <taxon>Poaceae</taxon>
        <taxon>BOP clade</taxon>
        <taxon>Pooideae</taxon>
        <taxon>Triticodae</taxon>
        <taxon>Triticeae</taxon>
        <taxon>Triticinae</taxon>
        <taxon>Triticum</taxon>
    </lineage>
</organism>
<gene>
    <name evidence="1" type="ORF">TRITD_2Bv1G180840</name>
</gene>
<dbReference type="Proteomes" id="UP000324705">
    <property type="component" value="Chromosome 2B"/>
</dbReference>
<dbReference type="PANTHER" id="PTHR48448">
    <property type="entry name" value="MUTL PROTEIN ISOFORM 1"/>
    <property type="match status" value="1"/>
</dbReference>
<keyword evidence="2" id="KW-1185">Reference proteome</keyword>
<dbReference type="AlphaFoldDB" id="A0A9R1PTH4"/>
<protein>
    <submittedName>
        <fullName evidence="1">Uncharacterized protein</fullName>
    </submittedName>
</protein>
<accession>A0A9R1PTH4</accession>
<reference evidence="1 2" key="1">
    <citation type="submission" date="2017-09" db="EMBL/GenBank/DDBJ databases">
        <authorList>
            <consortium name="International Durum Wheat Genome Sequencing Consortium (IDWGSC)"/>
            <person name="Milanesi L."/>
        </authorList>
    </citation>
    <scope>NUCLEOTIDE SEQUENCE [LARGE SCALE GENOMIC DNA]</scope>
    <source>
        <strain evidence="2">cv. Svevo</strain>
    </source>
</reference>
<name>A0A9R1PTH4_TRITD</name>
<dbReference type="Gramene" id="TRITD2Bv1G180840.9">
    <property type="protein sequence ID" value="TRITD2Bv1G180840.9"/>
    <property type="gene ID" value="TRITD2Bv1G180840"/>
</dbReference>
<evidence type="ECO:0000313" key="1">
    <source>
        <dbReference type="EMBL" id="VAH49421.1"/>
    </source>
</evidence>
<evidence type="ECO:0000313" key="2">
    <source>
        <dbReference type="Proteomes" id="UP000324705"/>
    </source>
</evidence>
<proteinExistence type="predicted"/>